<evidence type="ECO:0000256" key="2">
    <source>
        <dbReference type="PROSITE-ProRule" id="PRU00168"/>
    </source>
</evidence>
<dbReference type="GO" id="GO:0005085">
    <property type="term" value="F:guanyl-nucleotide exchange factor activity"/>
    <property type="evidence" value="ECO:0007669"/>
    <property type="project" value="UniProtKB-KW"/>
</dbReference>
<reference evidence="4" key="1">
    <citation type="submission" date="2017-02" db="UniProtKB">
        <authorList>
            <consortium name="WormBaseParasite"/>
        </authorList>
    </citation>
    <scope>IDENTIFICATION</scope>
</reference>
<evidence type="ECO:0000313" key="4">
    <source>
        <dbReference type="WBParaSite" id="ASIM_0001714401-mRNA-1"/>
    </source>
</evidence>
<sequence>LVDPSRNMSKYRQHLCEVSHEPPVVPMYPVLKKDLTFTHEGNPTYCGKLVNFEKLRMIARAIRTVTRLCSVPYEIGVMSQQSGGVLNDALLHMNNFDGANGAVATMRKVGANAVKSASQPRKKVYEQALMVRKVKSYLQQLQVVDDEHLLDRMSAECEPQQITSSVQQIRRRIPSPR</sequence>
<organism evidence="4">
    <name type="scientific">Anisakis simplex</name>
    <name type="common">Herring worm</name>
    <dbReference type="NCBI Taxonomy" id="6269"/>
    <lineage>
        <taxon>Eukaryota</taxon>
        <taxon>Metazoa</taxon>
        <taxon>Ecdysozoa</taxon>
        <taxon>Nematoda</taxon>
        <taxon>Chromadorea</taxon>
        <taxon>Rhabditida</taxon>
        <taxon>Spirurina</taxon>
        <taxon>Ascaridomorpha</taxon>
        <taxon>Ascaridoidea</taxon>
        <taxon>Anisakidae</taxon>
        <taxon>Anisakis</taxon>
        <taxon>Anisakis simplex complex</taxon>
    </lineage>
</organism>
<dbReference type="Gene3D" id="1.10.840.10">
    <property type="entry name" value="Ras guanine-nucleotide exchange factors catalytic domain"/>
    <property type="match status" value="1"/>
</dbReference>
<dbReference type="PROSITE" id="PS50009">
    <property type="entry name" value="RASGEF_CAT"/>
    <property type="match status" value="1"/>
</dbReference>
<dbReference type="InterPro" id="IPR001895">
    <property type="entry name" value="RASGEF_cat_dom"/>
</dbReference>
<dbReference type="InterPro" id="IPR008937">
    <property type="entry name" value="Ras-like_GEF"/>
</dbReference>
<evidence type="ECO:0000259" key="3">
    <source>
        <dbReference type="PROSITE" id="PS50009"/>
    </source>
</evidence>
<proteinExistence type="predicted"/>
<name>A0A0M3K853_ANISI</name>
<dbReference type="GO" id="GO:0007265">
    <property type="term" value="P:Ras protein signal transduction"/>
    <property type="evidence" value="ECO:0007669"/>
    <property type="project" value="TreeGrafter"/>
</dbReference>
<dbReference type="InterPro" id="IPR023578">
    <property type="entry name" value="Ras_GEF_dom_sf"/>
</dbReference>
<dbReference type="GO" id="GO:0016324">
    <property type="term" value="C:apical plasma membrane"/>
    <property type="evidence" value="ECO:0007669"/>
    <property type="project" value="TreeGrafter"/>
</dbReference>
<accession>A0A0M3K853</accession>
<dbReference type="WBParaSite" id="ASIM_0001714401-mRNA-1">
    <property type="protein sequence ID" value="ASIM_0001714401-mRNA-1"/>
    <property type="gene ID" value="ASIM_0001714401"/>
</dbReference>
<dbReference type="PANTHER" id="PTHR23113">
    <property type="entry name" value="GUANINE NUCLEOTIDE EXCHANGE FACTOR"/>
    <property type="match status" value="1"/>
</dbReference>
<dbReference type="InterPro" id="IPR036964">
    <property type="entry name" value="RASGEF_cat_dom_sf"/>
</dbReference>
<protein>
    <submittedName>
        <fullName evidence="4">Dizzy (inferred by orthology to a D. melanogaster protein)</fullName>
    </submittedName>
</protein>
<dbReference type="PANTHER" id="PTHR23113:SF249">
    <property type="entry name" value="RAP GUANINE NUCLEOTIDE EXCHANGE FACTOR 6"/>
    <property type="match status" value="1"/>
</dbReference>
<dbReference type="Pfam" id="PF00617">
    <property type="entry name" value="RasGEF"/>
    <property type="match status" value="1"/>
</dbReference>
<evidence type="ECO:0000256" key="1">
    <source>
        <dbReference type="ARBA" id="ARBA00022658"/>
    </source>
</evidence>
<dbReference type="SUPFAM" id="SSF48366">
    <property type="entry name" value="Ras GEF"/>
    <property type="match status" value="1"/>
</dbReference>
<feature type="domain" description="Ras-GEF" evidence="3">
    <location>
        <begin position="1"/>
        <end position="102"/>
    </location>
</feature>
<keyword evidence="1 2" id="KW-0344">Guanine-nucleotide releasing factor</keyword>
<dbReference type="AlphaFoldDB" id="A0A0M3K853"/>